<proteinExistence type="predicted"/>
<sequence length="49" mass="5565">MKADKEAELDIFLRLPRGMVIPEGVCKRLGVTNESELVLELMKALYCLK</sequence>
<evidence type="ECO:0000313" key="1">
    <source>
        <dbReference type="EMBL" id="KAE9344911.1"/>
    </source>
</evidence>
<name>A0A6G0RY06_9STRA</name>
<reference evidence="1 2" key="1">
    <citation type="submission" date="2018-09" db="EMBL/GenBank/DDBJ databases">
        <title>Genomic investigation of the strawberry pathogen Phytophthora fragariae indicates pathogenicity is determined by transcriptional variation in three key races.</title>
        <authorList>
            <person name="Adams T.M."/>
            <person name="Armitage A.D."/>
            <person name="Sobczyk M.K."/>
            <person name="Bates H.J."/>
            <person name="Dunwell J.M."/>
            <person name="Nellist C.F."/>
            <person name="Harrison R.J."/>
        </authorList>
    </citation>
    <scope>NUCLEOTIDE SEQUENCE [LARGE SCALE GENOMIC DNA]</scope>
    <source>
        <strain evidence="1 2">NOV-77</strain>
    </source>
</reference>
<dbReference type="EMBL" id="QXFY01000418">
    <property type="protein sequence ID" value="KAE9344911.1"/>
    <property type="molecule type" value="Genomic_DNA"/>
</dbReference>
<dbReference type="AlphaFoldDB" id="A0A6G0RY06"/>
<organism evidence="1 2">
    <name type="scientific">Phytophthora fragariae</name>
    <dbReference type="NCBI Taxonomy" id="53985"/>
    <lineage>
        <taxon>Eukaryota</taxon>
        <taxon>Sar</taxon>
        <taxon>Stramenopiles</taxon>
        <taxon>Oomycota</taxon>
        <taxon>Peronosporomycetes</taxon>
        <taxon>Peronosporales</taxon>
        <taxon>Peronosporaceae</taxon>
        <taxon>Phytophthora</taxon>
    </lineage>
</organism>
<dbReference type="Proteomes" id="UP000486351">
    <property type="component" value="Unassembled WGS sequence"/>
</dbReference>
<protein>
    <submittedName>
        <fullName evidence="1">Uncharacterized protein</fullName>
    </submittedName>
</protein>
<accession>A0A6G0RY06</accession>
<gene>
    <name evidence="1" type="ORF">PF008_g9010</name>
</gene>
<evidence type="ECO:0000313" key="2">
    <source>
        <dbReference type="Proteomes" id="UP000486351"/>
    </source>
</evidence>
<comment type="caution">
    <text evidence="1">The sequence shown here is derived from an EMBL/GenBank/DDBJ whole genome shotgun (WGS) entry which is preliminary data.</text>
</comment>